<dbReference type="SUPFAM" id="SSF52172">
    <property type="entry name" value="CheY-like"/>
    <property type="match status" value="1"/>
</dbReference>
<feature type="domain" description="Response regulatory" evidence="3">
    <location>
        <begin position="5"/>
        <end position="119"/>
    </location>
</feature>
<proteinExistence type="predicted"/>
<dbReference type="PROSITE" id="PS50110">
    <property type="entry name" value="RESPONSE_REGULATORY"/>
    <property type="match status" value="1"/>
</dbReference>
<feature type="modified residue" description="4-aspartylphosphate" evidence="2">
    <location>
        <position position="55"/>
    </location>
</feature>
<dbReference type="Proteomes" id="UP000238348">
    <property type="component" value="Chromosome"/>
</dbReference>
<organism evidence="4 5">
    <name type="scientific">Sorangium cellulosum</name>
    <name type="common">Polyangium cellulosum</name>
    <dbReference type="NCBI Taxonomy" id="56"/>
    <lineage>
        <taxon>Bacteria</taxon>
        <taxon>Pseudomonadati</taxon>
        <taxon>Myxococcota</taxon>
        <taxon>Polyangia</taxon>
        <taxon>Polyangiales</taxon>
        <taxon>Polyangiaceae</taxon>
        <taxon>Sorangium</taxon>
    </lineage>
</organism>
<dbReference type="EMBL" id="CP012673">
    <property type="protein sequence ID" value="AUX40050.1"/>
    <property type="molecule type" value="Genomic_DNA"/>
</dbReference>
<accession>A0A2L0EL88</accession>
<evidence type="ECO:0000259" key="3">
    <source>
        <dbReference type="PROSITE" id="PS50110"/>
    </source>
</evidence>
<keyword evidence="1 2" id="KW-0597">Phosphoprotein</keyword>
<dbReference type="AlphaFoldDB" id="A0A2L0EL88"/>
<name>A0A2L0EL88_SORCE</name>
<dbReference type="Gene3D" id="3.40.50.2300">
    <property type="match status" value="1"/>
</dbReference>
<gene>
    <name evidence="4" type="primary">cheY</name>
    <name evidence="4" type="ORF">SOCE26_014460</name>
</gene>
<protein>
    <submittedName>
        <fullName evidence="4">Chemotaxis protein CheY</fullName>
    </submittedName>
</protein>
<evidence type="ECO:0000256" key="2">
    <source>
        <dbReference type="PROSITE-ProRule" id="PRU00169"/>
    </source>
</evidence>
<dbReference type="OrthoDB" id="9808843at2"/>
<dbReference type="RefSeq" id="WP_104977919.1">
    <property type="nucleotide sequence ID" value="NZ_CP012673.1"/>
</dbReference>
<evidence type="ECO:0000313" key="5">
    <source>
        <dbReference type="Proteomes" id="UP000238348"/>
    </source>
</evidence>
<dbReference type="InterPro" id="IPR011006">
    <property type="entry name" value="CheY-like_superfamily"/>
</dbReference>
<dbReference type="Pfam" id="PF00072">
    <property type="entry name" value="Response_reg"/>
    <property type="match status" value="1"/>
</dbReference>
<dbReference type="PANTHER" id="PTHR44591">
    <property type="entry name" value="STRESS RESPONSE REGULATOR PROTEIN 1"/>
    <property type="match status" value="1"/>
</dbReference>
<reference evidence="4 5" key="1">
    <citation type="submission" date="2015-09" db="EMBL/GenBank/DDBJ databases">
        <title>Sorangium comparison.</title>
        <authorList>
            <person name="Zaburannyi N."/>
            <person name="Bunk B."/>
            <person name="Overmann J."/>
            <person name="Mueller R."/>
        </authorList>
    </citation>
    <scope>NUCLEOTIDE SEQUENCE [LARGE SCALE GENOMIC DNA]</scope>
    <source>
        <strain evidence="4 5">So ce26</strain>
    </source>
</reference>
<evidence type="ECO:0000256" key="1">
    <source>
        <dbReference type="ARBA" id="ARBA00022553"/>
    </source>
</evidence>
<dbReference type="InterPro" id="IPR050595">
    <property type="entry name" value="Bact_response_regulator"/>
</dbReference>
<dbReference type="GO" id="GO:0000160">
    <property type="term" value="P:phosphorelay signal transduction system"/>
    <property type="evidence" value="ECO:0007669"/>
    <property type="project" value="InterPro"/>
</dbReference>
<dbReference type="SMART" id="SM00448">
    <property type="entry name" value="REC"/>
    <property type="match status" value="1"/>
</dbReference>
<dbReference type="PANTHER" id="PTHR44591:SF3">
    <property type="entry name" value="RESPONSE REGULATORY DOMAIN-CONTAINING PROTEIN"/>
    <property type="match status" value="1"/>
</dbReference>
<sequence>MPERSILIVDDDRDLRFSVAQLLEDEGYRVKEAENGRQALHVLRSAPLPDLVLLDLMMPVMNGQEFRVEQLSDPALARVPVALMTAGRIDAPLCALTPAAVIRKPIAADELLSIIEGIVA</sequence>
<evidence type="ECO:0000313" key="4">
    <source>
        <dbReference type="EMBL" id="AUX40050.1"/>
    </source>
</evidence>
<dbReference type="InterPro" id="IPR001789">
    <property type="entry name" value="Sig_transdc_resp-reg_receiver"/>
</dbReference>